<comment type="caution">
    <text evidence="3">The sequence shown here is derived from an EMBL/GenBank/DDBJ whole genome shotgun (WGS) entry which is preliminary data.</text>
</comment>
<keyword evidence="1" id="KW-0175">Coiled coil</keyword>
<accession>A0A815V6W3</accession>
<dbReference type="EMBL" id="CAJNOH010001591">
    <property type="protein sequence ID" value="CAF1233088.1"/>
    <property type="molecule type" value="Genomic_DNA"/>
</dbReference>
<dbReference type="EMBL" id="CAJNOL010002755">
    <property type="protein sequence ID" value="CAF1526803.1"/>
    <property type="molecule type" value="Genomic_DNA"/>
</dbReference>
<reference evidence="3" key="1">
    <citation type="submission" date="2021-02" db="EMBL/GenBank/DDBJ databases">
        <authorList>
            <person name="Nowell W R."/>
        </authorList>
    </citation>
    <scope>NUCLEOTIDE SEQUENCE</scope>
</reference>
<evidence type="ECO:0000256" key="1">
    <source>
        <dbReference type="SAM" id="Coils"/>
    </source>
</evidence>
<gene>
    <name evidence="3" type="ORF">JXQ802_LOCUS41942</name>
    <name evidence="2" type="ORF">PYM288_LOCUS26482</name>
</gene>
<keyword evidence="4" id="KW-1185">Reference proteome</keyword>
<evidence type="ECO:0000313" key="4">
    <source>
        <dbReference type="Proteomes" id="UP000663870"/>
    </source>
</evidence>
<feature type="non-terminal residue" evidence="3">
    <location>
        <position position="1"/>
    </location>
</feature>
<evidence type="ECO:0000313" key="3">
    <source>
        <dbReference type="EMBL" id="CAF1526803.1"/>
    </source>
</evidence>
<dbReference type="Proteomes" id="UP000663854">
    <property type="component" value="Unassembled WGS sequence"/>
</dbReference>
<feature type="coiled-coil region" evidence="1">
    <location>
        <begin position="30"/>
        <end position="57"/>
    </location>
</feature>
<protein>
    <submittedName>
        <fullName evidence="3">Uncharacterized protein</fullName>
    </submittedName>
</protein>
<organism evidence="3 4">
    <name type="scientific">Rotaria sordida</name>
    <dbReference type="NCBI Taxonomy" id="392033"/>
    <lineage>
        <taxon>Eukaryota</taxon>
        <taxon>Metazoa</taxon>
        <taxon>Spiralia</taxon>
        <taxon>Gnathifera</taxon>
        <taxon>Rotifera</taxon>
        <taxon>Eurotatoria</taxon>
        <taxon>Bdelloidea</taxon>
        <taxon>Philodinida</taxon>
        <taxon>Philodinidae</taxon>
        <taxon>Rotaria</taxon>
    </lineage>
</organism>
<dbReference type="Proteomes" id="UP000663870">
    <property type="component" value="Unassembled WGS sequence"/>
</dbReference>
<proteinExistence type="predicted"/>
<sequence length="117" mass="13568">MLSATYLQLSLAYKASNEWRKAVQCVAKAIEIARLRNDLDQEEIRRLEADLDLTKKRAHDDEPLFAVTKIEQNPRESSSEFLRRTMFEIHNGNSELPRAPDKQTETEVNDEILKIVL</sequence>
<dbReference type="AlphaFoldDB" id="A0A815V6W3"/>
<name>A0A815V6W3_9BILA</name>
<evidence type="ECO:0000313" key="2">
    <source>
        <dbReference type="EMBL" id="CAF1233088.1"/>
    </source>
</evidence>